<dbReference type="Proteomes" id="UP000813444">
    <property type="component" value="Unassembled WGS sequence"/>
</dbReference>
<evidence type="ECO:0000313" key="1">
    <source>
        <dbReference type="EMBL" id="KAH7311651.1"/>
    </source>
</evidence>
<accession>A0A8K0WNQ6</accession>
<proteinExistence type="predicted"/>
<sequence>MLGSTGQCGPLIEGMEGARFLLSVPIRDWSRCYYPTSIWRADTTSGKHVKGSEDQTTREKDSTRVLSFHSSRPEDFICPWSWMAERADESDNAYYWGVHHPYLHIHMGGRILQSPPPPRPGVFVHAGGAYPHDEPIRGTYANDALLRSDGGREGRMNGRVVWIWPCLQCAFPPHWVSCAIRHIVTNHFKGRIDDLSIGPSGSSQPV</sequence>
<dbReference type="EMBL" id="JAGPNK010000011">
    <property type="protein sequence ID" value="KAH7311651.1"/>
    <property type="molecule type" value="Genomic_DNA"/>
</dbReference>
<organism evidence="1 2">
    <name type="scientific">Stachybotrys elegans</name>
    <dbReference type="NCBI Taxonomy" id="80388"/>
    <lineage>
        <taxon>Eukaryota</taxon>
        <taxon>Fungi</taxon>
        <taxon>Dikarya</taxon>
        <taxon>Ascomycota</taxon>
        <taxon>Pezizomycotina</taxon>
        <taxon>Sordariomycetes</taxon>
        <taxon>Hypocreomycetidae</taxon>
        <taxon>Hypocreales</taxon>
        <taxon>Stachybotryaceae</taxon>
        <taxon>Stachybotrys</taxon>
    </lineage>
</organism>
<reference evidence="1" key="1">
    <citation type="journal article" date="2021" name="Nat. Commun.">
        <title>Genetic determinants of endophytism in the Arabidopsis root mycobiome.</title>
        <authorList>
            <person name="Mesny F."/>
            <person name="Miyauchi S."/>
            <person name="Thiergart T."/>
            <person name="Pickel B."/>
            <person name="Atanasova L."/>
            <person name="Karlsson M."/>
            <person name="Huettel B."/>
            <person name="Barry K.W."/>
            <person name="Haridas S."/>
            <person name="Chen C."/>
            <person name="Bauer D."/>
            <person name="Andreopoulos W."/>
            <person name="Pangilinan J."/>
            <person name="LaButti K."/>
            <person name="Riley R."/>
            <person name="Lipzen A."/>
            <person name="Clum A."/>
            <person name="Drula E."/>
            <person name="Henrissat B."/>
            <person name="Kohler A."/>
            <person name="Grigoriev I.V."/>
            <person name="Martin F.M."/>
            <person name="Hacquard S."/>
        </authorList>
    </citation>
    <scope>NUCLEOTIDE SEQUENCE</scope>
    <source>
        <strain evidence="1">MPI-CAGE-CH-0235</strain>
    </source>
</reference>
<protein>
    <submittedName>
        <fullName evidence="1">Uncharacterized protein</fullName>
    </submittedName>
</protein>
<name>A0A8K0WNQ6_9HYPO</name>
<evidence type="ECO:0000313" key="2">
    <source>
        <dbReference type="Proteomes" id="UP000813444"/>
    </source>
</evidence>
<comment type="caution">
    <text evidence="1">The sequence shown here is derived from an EMBL/GenBank/DDBJ whole genome shotgun (WGS) entry which is preliminary data.</text>
</comment>
<dbReference type="AlphaFoldDB" id="A0A8K0WNQ6"/>
<keyword evidence="2" id="KW-1185">Reference proteome</keyword>
<gene>
    <name evidence="1" type="ORF">B0I35DRAFT_69106</name>
</gene>